<protein>
    <submittedName>
        <fullName evidence="3">Methyltransferase domain-containing protein</fullName>
    </submittedName>
</protein>
<dbReference type="SUPFAM" id="SSF53335">
    <property type="entry name" value="S-adenosyl-L-methionine-dependent methyltransferases"/>
    <property type="match status" value="1"/>
</dbReference>
<reference evidence="3 4" key="1">
    <citation type="submission" date="2020-08" db="EMBL/GenBank/DDBJ databases">
        <title>A Genomic Blueprint of the Chicken Gut Microbiome.</title>
        <authorList>
            <person name="Gilroy R."/>
            <person name="Ravi A."/>
            <person name="Getino M."/>
            <person name="Pursley I."/>
            <person name="Horton D.L."/>
            <person name="Alikhan N.-F."/>
            <person name="Baker D."/>
            <person name="Gharbi K."/>
            <person name="Hall N."/>
            <person name="Watson M."/>
            <person name="Adriaenssens E.M."/>
            <person name="Foster-Nyarko E."/>
            <person name="Jarju S."/>
            <person name="Secka A."/>
            <person name="Antonio M."/>
            <person name="Oren A."/>
            <person name="Chaudhuri R."/>
            <person name="La Ragione R.M."/>
            <person name="Hildebrand F."/>
            <person name="Pallen M.J."/>
        </authorList>
    </citation>
    <scope>NUCLEOTIDE SEQUENCE [LARGE SCALE GENOMIC DNA]</scope>
    <source>
        <strain evidence="3 4">A46</strain>
    </source>
</reference>
<evidence type="ECO:0000259" key="1">
    <source>
        <dbReference type="Pfam" id="PF13847"/>
    </source>
</evidence>
<dbReference type="Gene3D" id="3.40.50.150">
    <property type="entry name" value="Vaccinia Virus protein VP39"/>
    <property type="match status" value="1"/>
</dbReference>
<evidence type="ECO:0000313" key="3">
    <source>
        <dbReference type="EMBL" id="MBD8038350.1"/>
    </source>
</evidence>
<keyword evidence="4" id="KW-1185">Reference proteome</keyword>
<keyword evidence="3" id="KW-0489">Methyltransferase</keyword>
<evidence type="ECO:0000313" key="4">
    <source>
        <dbReference type="Proteomes" id="UP000619101"/>
    </source>
</evidence>
<keyword evidence="3" id="KW-0808">Transferase</keyword>
<name>A0ABR8Y2B2_9BACL</name>
<dbReference type="EMBL" id="JACSPZ010000010">
    <property type="protein sequence ID" value="MBD8038350.1"/>
    <property type="molecule type" value="Genomic_DNA"/>
</dbReference>
<dbReference type="InterPro" id="IPR048647">
    <property type="entry name" value="RlmA_N"/>
</dbReference>
<dbReference type="RefSeq" id="WP_191701409.1">
    <property type="nucleotide sequence ID" value="NZ_JACSPZ010000010.1"/>
</dbReference>
<dbReference type="Pfam" id="PF13847">
    <property type="entry name" value="Methyltransf_31"/>
    <property type="match status" value="1"/>
</dbReference>
<dbReference type="GO" id="GO:0008168">
    <property type="term" value="F:methyltransferase activity"/>
    <property type="evidence" value="ECO:0007669"/>
    <property type="project" value="UniProtKB-KW"/>
</dbReference>
<dbReference type="Proteomes" id="UP000619101">
    <property type="component" value="Unassembled WGS sequence"/>
</dbReference>
<comment type="caution">
    <text evidence="3">The sequence shown here is derived from an EMBL/GenBank/DDBJ whole genome shotgun (WGS) entry which is preliminary data.</text>
</comment>
<dbReference type="PIRSF" id="PIRSF018249">
    <property type="entry name" value="MyrA_prd"/>
    <property type="match status" value="1"/>
</dbReference>
<organism evidence="3 4">
    <name type="scientific">Solibacillus faecavium</name>
    <dbReference type="NCBI Taxonomy" id="2762221"/>
    <lineage>
        <taxon>Bacteria</taxon>
        <taxon>Bacillati</taxon>
        <taxon>Bacillota</taxon>
        <taxon>Bacilli</taxon>
        <taxon>Bacillales</taxon>
        <taxon>Caryophanaceae</taxon>
        <taxon>Solibacillus</taxon>
    </lineage>
</organism>
<accession>A0ABR8Y2B2</accession>
<proteinExistence type="predicted"/>
<dbReference type="InterPro" id="IPR029063">
    <property type="entry name" value="SAM-dependent_MTases_sf"/>
</dbReference>
<gene>
    <name evidence="3" type="ORF">H9635_16505</name>
</gene>
<dbReference type="InterPro" id="IPR016718">
    <property type="entry name" value="rRNA_m1G-MeTrfase_A_prd"/>
</dbReference>
<dbReference type="InterPro" id="IPR025714">
    <property type="entry name" value="Methyltranfer_dom"/>
</dbReference>
<feature type="domain" description="23S rRNA (guanine(745)-N(1))-methyltransferase N-terminal" evidence="2">
    <location>
        <begin position="21"/>
        <end position="62"/>
    </location>
</feature>
<sequence>MGLLSKRALSIKQFQLNSKIFACPICKQQMNMSDEGKMSCPSNHTFDVAKQGYLYMLNRPVQSMYGKELFESRHKVIHAGIYDKVQKAIAGEIIQQNSVILDTGCGEGSHLHRICEQLDGAVGIGIDISKEGIMAAAKFYNEQLWCVGDLANSPYNEQSFDAILNILSPANYEEFKRLLKPGGKVIKIVPQENYLMELRKQAFADSEKESYTNAQTVERFKTAFAHVEVKRITYTVPLEVDLVQNLLEMTPMGWHIEEKESIQLREITIDLDLLIGME</sequence>
<feature type="domain" description="Methyltransferase" evidence="1">
    <location>
        <begin position="96"/>
        <end position="199"/>
    </location>
</feature>
<evidence type="ECO:0000259" key="2">
    <source>
        <dbReference type="Pfam" id="PF21302"/>
    </source>
</evidence>
<dbReference type="Pfam" id="PF21302">
    <property type="entry name" value="Zn_ribbon_RlmA"/>
    <property type="match status" value="1"/>
</dbReference>
<dbReference type="CDD" id="cd02440">
    <property type="entry name" value="AdoMet_MTases"/>
    <property type="match status" value="1"/>
</dbReference>
<dbReference type="GO" id="GO:0032259">
    <property type="term" value="P:methylation"/>
    <property type="evidence" value="ECO:0007669"/>
    <property type="project" value="UniProtKB-KW"/>
</dbReference>